<evidence type="ECO:0000313" key="2">
    <source>
        <dbReference type="EMBL" id="KAF2033335.1"/>
    </source>
</evidence>
<feature type="region of interest" description="Disordered" evidence="1">
    <location>
        <begin position="239"/>
        <end position="288"/>
    </location>
</feature>
<evidence type="ECO:0000313" key="3">
    <source>
        <dbReference type="Proteomes" id="UP000799777"/>
    </source>
</evidence>
<name>A0A9P4HGV3_9PLEO</name>
<evidence type="ECO:0000256" key="1">
    <source>
        <dbReference type="SAM" id="MobiDB-lite"/>
    </source>
</evidence>
<gene>
    <name evidence="2" type="ORF">EK21DRAFT_86439</name>
</gene>
<reference evidence="2" key="1">
    <citation type="journal article" date="2020" name="Stud. Mycol.">
        <title>101 Dothideomycetes genomes: a test case for predicting lifestyles and emergence of pathogens.</title>
        <authorList>
            <person name="Haridas S."/>
            <person name="Albert R."/>
            <person name="Binder M."/>
            <person name="Bloem J."/>
            <person name="Labutti K."/>
            <person name="Salamov A."/>
            <person name="Andreopoulos B."/>
            <person name="Baker S."/>
            <person name="Barry K."/>
            <person name="Bills G."/>
            <person name="Bluhm B."/>
            <person name="Cannon C."/>
            <person name="Castanera R."/>
            <person name="Culley D."/>
            <person name="Daum C."/>
            <person name="Ezra D."/>
            <person name="Gonzalez J."/>
            <person name="Henrissat B."/>
            <person name="Kuo A."/>
            <person name="Liang C."/>
            <person name="Lipzen A."/>
            <person name="Lutzoni F."/>
            <person name="Magnuson J."/>
            <person name="Mondo S."/>
            <person name="Nolan M."/>
            <person name="Ohm R."/>
            <person name="Pangilinan J."/>
            <person name="Park H.-J."/>
            <person name="Ramirez L."/>
            <person name="Alfaro M."/>
            <person name="Sun H."/>
            <person name="Tritt A."/>
            <person name="Yoshinaga Y."/>
            <person name="Zwiers L.-H."/>
            <person name="Turgeon B."/>
            <person name="Goodwin S."/>
            <person name="Spatafora J."/>
            <person name="Crous P."/>
            <person name="Grigoriev I."/>
        </authorList>
    </citation>
    <scope>NUCLEOTIDE SEQUENCE</scope>
    <source>
        <strain evidence="2">CBS 110217</strain>
    </source>
</reference>
<accession>A0A9P4HGV3</accession>
<organism evidence="2 3">
    <name type="scientific">Setomelanomma holmii</name>
    <dbReference type="NCBI Taxonomy" id="210430"/>
    <lineage>
        <taxon>Eukaryota</taxon>
        <taxon>Fungi</taxon>
        <taxon>Dikarya</taxon>
        <taxon>Ascomycota</taxon>
        <taxon>Pezizomycotina</taxon>
        <taxon>Dothideomycetes</taxon>
        <taxon>Pleosporomycetidae</taxon>
        <taxon>Pleosporales</taxon>
        <taxon>Pleosporineae</taxon>
        <taxon>Phaeosphaeriaceae</taxon>
        <taxon>Setomelanomma</taxon>
    </lineage>
</organism>
<feature type="region of interest" description="Disordered" evidence="1">
    <location>
        <begin position="525"/>
        <end position="544"/>
    </location>
</feature>
<feature type="compositionally biased region" description="Basic and acidic residues" evidence="1">
    <location>
        <begin position="468"/>
        <end position="486"/>
    </location>
</feature>
<feature type="region of interest" description="Disordered" evidence="1">
    <location>
        <begin position="398"/>
        <end position="486"/>
    </location>
</feature>
<sequence length="544" mass="60984">MPASTSHNSTTDDSIVRSSLSAVFTDNSPWTCDKATGDIFAVGELLTNSERNLVILASRHPENFKGDAVPKGLPPLTGWERELVKAAKKFSIDFKNIADFYPKHCPPPPQVQKKKSKSQIEVDNDMSGPKRQPLPAIPIDRAPWGLKPRSEEIFVSGKPLPFFERRLVFLAPAYPERFTEAGQFRAKGEPTLTGWELELVRAARKFPIEHGDVSNEQKRYSEVDRQVPSEGLREAIEQVRRRGEKVGESGGVGMASPHIPSATKTKPDSNAPWNRKAPQHPASYARPRPGEPFWQFKKRVLSNAHAYYGHRYPRTKHYDLITSAVTPTRTLASTLWRATLIVYPEPGRREWQVLYRSNVCPTVEDAAFEIKFWIEEDMSGVLDGMRNGEVWVVDKNNRKKKRKDDEGGKMDGVEMGKENEKKEDETTKEKEATKAKEKLMALDVSELGSDPKDEAAVENDATKPTTSDLKRKSHGTDDDEEERKKAYRIGEEERVFVGDVTPASAGTLIAKKKLDYLDQIAPASMGALTGEEDRSVHQSVYGGD</sequence>
<dbReference type="Proteomes" id="UP000799777">
    <property type="component" value="Unassembled WGS sequence"/>
</dbReference>
<dbReference type="OrthoDB" id="3796398at2759"/>
<dbReference type="EMBL" id="ML978167">
    <property type="protein sequence ID" value="KAF2033335.1"/>
    <property type="molecule type" value="Genomic_DNA"/>
</dbReference>
<feature type="compositionally biased region" description="Basic and acidic residues" evidence="1">
    <location>
        <begin position="403"/>
        <end position="440"/>
    </location>
</feature>
<comment type="caution">
    <text evidence="2">The sequence shown here is derived from an EMBL/GenBank/DDBJ whole genome shotgun (WGS) entry which is preliminary data.</text>
</comment>
<dbReference type="AlphaFoldDB" id="A0A9P4HGV3"/>
<proteinExistence type="predicted"/>
<keyword evidence="3" id="KW-1185">Reference proteome</keyword>
<protein>
    <submittedName>
        <fullName evidence="2">Uncharacterized protein</fullName>
    </submittedName>
</protein>